<dbReference type="Gene3D" id="3.40.50.2300">
    <property type="match status" value="1"/>
</dbReference>
<comment type="caution">
    <text evidence="6">The sequence shown here is derived from an EMBL/GenBank/DDBJ whole genome shotgun (WGS) entry which is preliminary data.</text>
</comment>
<accession>A0A0P6YKG9</accession>
<evidence type="ECO:0000313" key="6">
    <source>
        <dbReference type="EMBL" id="KPL85697.1"/>
    </source>
</evidence>
<dbReference type="InterPro" id="IPR058245">
    <property type="entry name" value="NreC/VraR/RcsB-like_REC"/>
</dbReference>
<organism evidence="6 7">
    <name type="scientific">Levilinea saccharolytica</name>
    <dbReference type="NCBI Taxonomy" id="229921"/>
    <lineage>
        <taxon>Bacteria</taxon>
        <taxon>Bacillati</taxon>
        <taxon>Chloroflexota</taxon>
        <taxon>Anaerolineae</taxon>
        <taxon>Anaerolineales</taxon>
        <taxon>Anaerolineaceae</taxon>
        <taxon>Levilinea</taxon>
    </lineage>
</organism>
<name>A0A0P6YKG9_9CHLR</name>
<dbReference type="Proteomes" id="UP000050501">
    <property type="component" value="Unassembled WGS sequence"/>
</dbReference>
<dbReference type="PANTHER" id="PTHR43214">
    <property type="entry name" value="TWO-COMPONENT RESPONSE REGULATOR"/>
    <property type="match status" value="1"/>
</dbReference>
<dbReference type="PRINTS" id="PR00038">
    <property type="entry name" value="HTHLUXR"/>
</dbReference>
<evidence type="ECO:0000256" key="1">
    <source>
        <dbReference type="ARBA" id="ARBA00022553"/>
    </source>
</evidence>
<dbReference type="InterPro" id="IPR039420">
    <property type="entry name" value="WalR-like"/>
</dbReference>
<dbReference type="SUPFAM" id="SSF52172">
    <property type="entry name" value="CheY-like"/>
    <property type="match status" value="1"/>
</dbReference>
<dbReference type="InterPro" id="IPR011006">
    <property type="entry name" value="CheY-like_superfamily"/>
</dbReference>
<dbReference type="InterPro" id="IPR000792">
    <property type="entry name" value="Tscrpt_reg_LuxR_C"/>
</dbReference>
<proteinExistence type="predicted"/>
<dbReference type="PROSITE" id="PS00622">
    <property type="entry name" value="HTH_LUXR_1"/>
    <property type="match status" value="1"/>
</dbReference>
<dbReference type="Pfam" id="PF00072">
    <property type="entry name" value="Response_reg"/>
    <property type="match status" value="1"/>
</dbReference>
<keyword evidence="1 3" id="KW-0597">Phosphoprotein</keyword>
<feature type="modified residue" description="4-aspartylphosphate" evidence="3">
    <location>
        <position position="50"/>
    </location>
</feature>
<feature type="domain" description="HTH luxR-type" evidence="4">
    <location>
        <begin position="137"/>
        <end position="202"/>
    </location>
</feature>
<dbReference type="AlphaFoldDB" id="A0A0P6YKG9"/>
<evidence type="ECO:0000313" key="7">
    <source>
        <dbReference type="Proteomes" id="UP000050501"/>
    </source>
</evidence>
<dbReference type="SUPFAM" id="SSF46894">
    <property type="entry name" value="C-terminal effector domain of the bipartite response regulators"/>
    <property type="match status" value="1"/>
</dbReference>
<protein>
    <submittedName>
        <fullName evidence="6">LuxR family transcriptional regulator</fullName>
    </submittedName>
</protein>
<dbReference type="OrthoDB" id="9808843at2"/>
<dbReference type="SMART" id="SM00448">
    <property type="entry name" value="REC"/>
    <property type="match status" value="1"/>
</dbReference>
<evidence type="ECO:0000256" key="2">
    <source>
        <dbReference type="ARBA" id="ARBA00023125"/>
    </source>
</evidence>
<dbReference type="Pfam" id="PF00196">
    <property type="entry name" value="GerE"/>
    <property type="match status" value="1"/>
</dbReference>
<dbReference type="PANTHER" id="PTHR43214:SF37">
    <property type="entry name" value="TRANSCRIPTIONAL REGULATORY PROTEIN YDFI"/>
    <property type="match status" value="1"/>
</dbReference>
<dbReference type="InterPro" id="IPR001789">
    <property type="entry name" value="Sig_transdc_resp-reg_receiver"/>
</dbReference>
<evidence type="ECO:0000259" key="5">
    <source>
        <dbReference type="PROSITE" id="PS50110"/>
    </source>
</evidence>
<evidence type="ECO:0000256" key="3">
    <source>
        <dbReference type="PROSITE-ProRule" id="PRU00169"/>
    </source>
</evidence>
<dbReference type="GO" id="GO:0000160">
    <property type="term" value="P:phosphorelay signal transduction system"/>
    <property type="evidence" value="ECO:0007669"/>
    <property type="project" value="InterPro"/>
</dbReference>
<dbReference type="EMBL" id="LGCM01000025">
    <property type="protein sequence ID" value="KPL85697.1"/>
    <property type="molecule type" value="Genomic_DNA"/>
</dbReference>
<dbReference type="InterPro" id="IPR016032">
    <property type="entry name" value="Sig_transdc_resp-reg_C-effctor"/>
</dbReference>
<dbReference type="PROSITE" id="PS50110">
    <property type="entry name" value="RESPONSE_REGULATORY"/>
    <property type="match status" value="1"/>
</dbReference>
<dbReference type="GO" id="GO:0006355">
    <property type="term" value="P:regulation of DNA-templated transcription"/>
    <property type="evidence" value="ECO:0007669"/>
    <property type="project" value="InterPro"/>
</dbReference>
<dbReference type="CDD" id="cd06170">
    <property type="entry name" value="LuxR_C_like"/>
    <property type="match status" value="1"/>
</dbReference>
<dbReference type="PROSITE" id="PS50043">
    <property type="entry name" value="HTH_LUXR_2"/>
    <property type="match status" value="1"/>
</dbReference>
<sequence length="208" mass="22565">MLVDDHAVVRSGLGAFLMVFDDLELVGEASNGKEAMRLCEQVQPDVILMDLVMPEMDGAAATRAIRTRWPHIQIVALTSFKEDELVQGALQAGAIGYLLKNVSADELSSAIRSAYSGRPTLAPEAAQALIHATRRALDNPSYDLTERELEVLGLMVEGLSNPDIAERLVVSRSTVKFHVSSILSKLQVTSRTEAVALALKNKLVKSAR</sequence>
<evidence type="ECO:0000259" key="4">
    <source>
        <dbReference type="PROSITE" id="PS50043"/>
    </source>
</evidence>
<dbReference type="GO" id="GO:0003677">
    <property type="term" value="F:DNA binding"/>
    <property type="evidence" value="ECO:0007669"/>
    <property type="project" value="UniProtKB-KW"/>
</dbReference>
<dbReference type="CDD" id="cd17535">
    <property type="entry name" value="REC_NarL-like"/>
    <property type="match status" value="1"/>
</dbReference>
<keyword evidence="2" id="KW-0238">DNA-binding</keyword>
<reference evidence="6 7" key="1">
    <citation type="submission" date="2015-07" db="EMBL/GenBank/DDBJ databases">
        <title>Genome sequence of Levilinea saccharolytica DSM 16555.</title>
        <authorList>
            <person name="Hemp J."/>
            <person name="Ward L.M."/>
            <person name="Pace L.A."/>
            <person name="Fischer W.W."/>
        </authorList>
    </citation>
    <scope>NUCLEOTIDE SEQUENCE [LARGE SCALE GENOMIC DNA]</scope>
    <source>
        <strain evidence="6 7">KIBI-1</strain>
    </source>
</reference>
<dbReference type="STRING" id="229921.ADN01_05955"/>
<gene>
    <name evidence="6" type="ORF">ADN01_05955</name>
</gene>
<feature type="domain" description="Response regulatory" evidence="5">
    <location>
        <begin position="1"/>
        <end position="115"/>
    </location>
</feature>
<keyword evidence="7" id="KW-1185">Reference proteome</keyword>
<dbReference type="SMART" id="SM00421">
    <property type="entry name" value="HTH_LUXR"/>
    <property type="match status" value="1"/>
</dbReference>